<evidence type="ECO:0000313" key="2">
    <source>
        <dbReference type="Proteomes" id="UP001056778"/>
    </source>
</evidence>
<dbReference type="Proteomes" id="UP001056778">
    <property type="component" value="Chromosome 5"/>
</dbReference>
<dbReference type="EMBL" id="CM043019">
    <property type="protein sequence ID" value="KAI4461637.1"/>
    <property type="molecule type" value="Genomic_DNA"/>
</dbReference>
<name>A0ACB9T495_HOLOL</name>
<sequence>MFNCDHLFQKTEERSVPIAVRIHKTLELADDKFYVITCGKAGFKNSKNETSLVSLRLLDGTRRVTQAVYSRKYNLHVELSKPDGTYGFRVKSCFAFNKLNNREALIDETGCPANPGVITPFTYDDKKGQADAQLKMFRFPENSEVHFQCDVGLCKDTCPEPSCDSDGAQSKALVTNEGVLLAATSVFVLDPNEAPLVQELYEDDGTIKPSWLLWLCIALGVLFLIMLIINIFLCSAMTCACARTEIIEKEPSIIEDYDPYRSWHGSQYGSRYGLMYSLNGAPQNPKGYTSGGSTMNSTRSVSSHSDHYAIVHSRPGSRYKHRGPPSHIGSHYSGK</sequence>
<accession>A0ACB9T495</accession>
<organism evidence="1 2">
    <name type="scientific">Holotrichia oblita</name>
    <name type="common">Chafer beetle</name>
    <dbReference type="NCBI Taxonomy" id="644536"/>
    <lineage>
        <taxon>Eukaryota</taxon>
        <taxon>Metazoa</taxon>
        <taxon>Ecdysozoa</taxon>
        <taxon>Arthropoda</taxon>
        <taxon>Hexapoda</taxon>
        <taxon>Insecta</taxon>
        <taxon>Pterygota</taxon>
        <taxon>Neoptera</taxon>
        <taxon>Endopterygota</taxon>
        <taxon>Coleoptera</taxon>
        <taxon>Polyphaga</taxon>
        <taxon>Scarabaeiformia</taxon>
        <taxon>Scarabaeidae</taxon>
        <taxon>Melolonthinae</taxon>
        <taxon>Holotrichia</taxon>
    </lineage>
</organism>
<keyword evidence="2" id="KW-1185">Reference proteome</keyword>
<reference evidence="1" key="1">
    <citation type="submission" date="2022-04" db="EMBL/GenBank/DDBJ databases">
        <title>Chromosome-scale genome assembly of Holotrichia oblita Faldermann.</title>
        <authorList>
            <person name="Rongchong L."/>
        </authorList>
    </citation>
    <scope>NUCLEOTIDE SEQUENCE</scope>
    <source>
        <strain evidence="1">81SQS9</strain>
    </source>
</reference>
<proteinExistence type="predicted"/>
<gene>
    <name evidence="1" type="ORF">MML48_5g00000806</name>
</gene>
<evidence type="ECO:0000313" key="1">
    <source>
        <dbReference type="EMBL" id="KAI4461637.1"/>
    </source>
</evidence>
<comment type="caution">
    <text evidence="1">The sequence shown here is derived from an EMBL/GenBank/DDBJ whole genome shotgun (WGS) entry which is preliminary data.</text>
</comment>
<protein>
    <submittedName>
        <fullName evidence="1">Cypher isoform b</fullName>
    </submittedName>
</protein>